<gene>
    <name evidence="3" type="ORF">H9865_08390</name>
</gene>
<dbReference type="Pfam" id="PF02302">
    <property type="entry name" value="PTS_IIB"/>
    <property type="match status" value="1"/>
</dbReference>
<feature type="domain" description="PTS EIIB type-2" evidence="2">
    <location>
        <begin position="4"/>
        <end position="97"/>
    </location>
</feature>
<reference evidence="3" key="2">
    <citation type="submission" date="2021-04" db="EMBL/GenBank/DDBJ databases">
        <authorList>
            <person name="Gilroy R."/>
        </authorList>
    </citation>
    <scope>NUCLEOTIDE SEQUENCE</scope>
    <source>
        <strain evidence="3">2239</strain>
    </source>
</reference>
<dbReference type="InterPro" id="IPR036095">
    <property type="entry name" value="PTS_EIIB-like_sf"/>
</dbReference>
<evidence type="ECO:0000256" key="1">
    <source>
        <dbReference type="ARBA" id="ARBA00022679"/>
    </source>
</evidence>
<evidence type="ECO:0000313" key="4">
    <source>
        <dbReference type="Proteomes" id="UP000824193"/>
    </source>
</evidence>
<evidence type="ECO:0000259" key="2">
    <source>
        <dbReference type="PROSITE" id="PS51099"/>
    </source>
</evidence>
<keyword evidence="1" id="KW-0808">Transferase</keyword>
<sequence length="97" mass="10388">MDVKRVLICCANGVATSTMVSMKCKKKFKELGIDAEVQTCTSNEAKSKAASFKPDIIISNVGKNVRVPEGIPVVYGVNLLSGQGADETWAEIIEALK</sequence>
<dbReference type="AlphaFoldDB" id="A0A9D2AEN5"/>
<dbReference type="GO" id="GO:0009401">
    <property type="term" value="P:phosphoenolpyruvate-dependent sugar phosphotransferase system"/>
    <property type="evidence" value="ECO:0007669"/>
    <property type="project" value="InterPro"/>
</dbReference>
<accession>A0A9D2AEN5</accession>
<dbReference type="Gene3D" id="3.40.50.2300">
    <property type="match status" value="1"/>
</dbReference>
<dbReference type="GO" id="GO:0008982">
    <property type="term" value="F:protein-N(PI)-phosphohistidine-sugar phosphotransferase activity"/>
    <property type="evidence" value="ECO:0007669"/>
    <property type="project" value="InterPro"/>
</dbReference>
<comment type="caution">
    <text evidence="3">The sequence shown here is derived from an EMBL/GenBank/DDBJ whole genome shotgun (WGS) entry which is preliminary data.</text>
</comment>
<dbReference type="EMBL" id="DXFW01000024">
    <property type="protein sequence ID" value="HIX06100.1"/>
    <property type="molecule type" value="Genomic_DNA"/>
</dbReference>
<proteinExistence type="predicted"/>
<organism evidence="3 4">
    <name type="scientific">Candidatus Allofournierella pullicola</name>
    <dbReference type="NCBI Taxonomy" id="2838596"/>
    <lineage>
        <taxon>Bacteria</taxon>
        <taxon>Bacillati</taxon>
        <taxon>Bacillota</taxon>
        <taxon>Clostridia</taxon>
        <taxon>Eubacteriales</taxon>
        <taxon>Oscillospiraceae</taxon>
        <taxon>Allofournierella</taxon>
    </lineage>
</organism>
<dbReference type="InterPro" id="IPR003501">
    <property type="entry name" value="PTS_EIIB_2/3"/>
</dbReference>
<reference evidence="3" key="1">
    <citation type="journal article" date="2021" name="PeerJ">
        <title>Extensive microbial diversity within the chicken gut microbiome revealed by metagenomics and culture.</title>
        <authorList>
            <person name="Gilroy R."/>
            <person name="Ravi A."/>
            <person name="Getino M."/>
            <person name="Pursley I."/>
            <person name="Horton D.L."/>
            <person name="Alikhan N.F."/>
            <person name="Baker D."/>
            <person name="Gharbi K."/>
            <person name="Hall N."/>
            <person name="Watson M."/>
            <person name="Adriaenssens E.M."/>
            <person name="Foster-Nyarko E."/>
            <person name="Jarju S."/>
            <person name="Secka A."/>
            <person name="Antonio M."/>
            <person name="Oren A."/>
            <person name="Chaudhuri R.R."/>
            <person name="La Ragione R."/>
            <person name="Hildebrand F."/>
            <person name="Pallen M.J."/>
        </authorList>
    </citation>
    <scope>NUCLEOTIDE SEQUENCE</scope>
    <source>
        <strain evidence="3">2239</strain>
    </source>
</reference>
<dbReference type="Proteomes" id="UP000824193">
    <property type="component" value="Unassembled WGS sequence"/>
</dbReference>
<dbReference type="SUPFAM" id="SSF52794">
    <property type="entry name" value="PTS system IIB component-like"/>
    <property type="match status" value="1"/>
</dbReference>
<protein>
    <submittedName>
        <fullName evidence="3">PTS galactitol transporter subunit IIB</fullName>
    </submittedName>
</protein>
<dbReference type="InterPro" id="IPR013011">
    <property type="entry name" value="PTS_EIIB_2"/>
</dbReference>
<dbReference type="PROSITE" id="PS51099">
    <property type="entry name" value="PTS_EIIB_TYPE_2"/>
    <property type="match status" value="1"/>
</dbReference>
<name>A0A9D2AEN5_9FIRM</name>
<evidence type="ECO:0000313" key="3">
    <source>
        <dbReference type="EMBL" id="HIX06100.1"/>
    </source>
</evidence>